<dbReference type="InterPro" id="IPR011059">
    <property type="entry name" value="Metal-dep_hydrolase_composite"/>
</dbReference>
<sequence length="522" mass="57082">MQVYEGTILTVDTQDSVASYLVEDQGRILYVGNGLPREYCSAPCIHLGSSVACPAFVDTHEHLASFATFHAGLNVMDARSNKEIQSMIRDFAAKSRAKTLIAFGASPYSVEEGCLLSRRELDEACPDRPIMMVKYDGHACIVNSALLELVKPKVKDLRGYHPQSGEMNQEAFFAVSDFITGSLSLPELVSNIQATMDYLASKGIGMVHSVSGVGFAGNLDITLETWLAKSAQEGFAIRVFPQSMDIQVAQKRGLPRIGGCFECALDGCFGSQDAALLEPYSNDSANSGVLYYTDEQVLAFCRAAHSAGLQIEIHAIGDAAFNQAARCLAQVIDENPRPDHRHGIIHACLPTPQGLELCAAHDIQFPMQTSFINWPQEPDSYLREILGDSRAEKLNPLRSYWDAGIVLSAGSDAPCTDPDPILWMERACNHDIPEQSLTPQEALRMCTYNGAWTTFDEQERGSLEAGKICDMAILSGNPYECGRERLGELKVESLILSGKPYGRQRQSVVAAVAKGMFSRHRA</sequence>
<dbReference type="SUPFAM" id="SSF51556">
    <property type="entry name" value="Metallo-dependent hydrolases"/>
    <property type="match status" value="1"/>
</dbReference>
<dbReference type="InterPro" id="IPR013108">
    <property type="entry name" value="Amidohydro_3"/>
</dbReference>
<dbReference type="GO" id="GO:0016810">
    <property type="term" value="F:hydrolase activity, acting on carbon-nitrogen (but not peptide) bonds"/>
    <property type="evidence" value="ECO:0007669"/>
    <property type="project" value="InterPro"/>
</dbReference>
<feature type="domain" description="Amidohydrolase 3" evidence="1">
    <location>
        <begin position="51"/>
        <end position="500"/>
    </location>
</feature>
<dbReference type="PANTHER" id="PTHR22642:SF2">
    <property type="entry name" value="PROTEIN LONG AFTER FAR-RED 3"/>
    <property type="match status" value="1"/>
</dbReference>
<evidence type="ECO:0000313" key="2">
    <source>
        <dbReference type="EMBL" id="TGY62476.1"/>
    </source>
</evidence>
<protein>
    <submittedName>
        <fullName evidence="2">Metal-dependent hydrolase with the TIM-barrel fold protein</fullName>
    </submittedName>
</protein>
<dbReference type="Pfam" id="PF07969">
    <property type="entry name" value="Amidohydro_3"/>
    <property type="match status" value="1"/>
</dbReference>
<dbReference type="AlphaFoldDB" id="A0A4S2F0S2"/>
<evidence type="ECO:0000313" key="3">
    <source>
        <dbReference type="Proteomes" id="UP000310263"/>
    </source>
</evidence>
<dbReference type="OrthoDB" id="3173428at2"/>
<dbReference type="EMBL" id="SRYE01000002">
    <property type="protein sequence ID" value="TGY62476.1"/>
    <property type="molecule type" value="Genomic_DNA"/>
</dbReference>
<gene>
    <name evidence="2" type="ORF">E5334_03345</name>
</gene>
<dbReference type="PANTHER" id="PTHR22642">
    <property type="entry name" value="IMIDAZOLONEPROPIONASE"/>
    <property type="match status" value="1"/>
</dbReference>
<dbReference type="Gene3D" id="3.20.20.140">
    <property type="entry name" value="Metal-dependent hydrolases"/>
    <property type="match status" value="1"/>
</dbReference>
<comment type="caution">
    <text evidence="2">The sequence shown here is derived from an EMBL/GenBank/DDBJ whole genome shotgun (WGS) entry which is preliminary data.</text>
</comment>
<keyword evidence="2" id="KW-0378">Hydrolase</keyword>
<accession>A0A4S2F0S2</accession>
<organism evidence="2 3">
    <name type="scientific">Muricaecibacterium torontonense</name>
    <dbReference type="NCBI Taxonomy" id="3032871"/>
    <lineage>
        <taxon>Bacteria</taxon>
        <taxon>Bacillati</taxon>
        <taxon>Actinomycetota</taxon>
        <taxon>Coriobacteriia</taxon>
        <taxon>Coriobacteriales</taxon>
        <taxon>Atopobiaceae</taxon>
        <taxon>Muricaecibacterium</taxon>
    </lineage>
</organism>
<dbReference type="RefSeq" id="WP_136012205.1">
    <property type="nucleotide sequence ID" value="NZ_SRYE01000002.1"/>
</dbReference>
<dbReference type="Proteomes" id="UP000310263">
    <property type="component" value="Unassembled WGS sequence"/>
</dbReference>
<dbReference type="SUPFAM" id="SSF51338">
    <property type="entry name" value="Composite domain of metallo-dependent hydrolases"/>
    <property type="match status" value="1"/>
</dbReference>
<dbReference type="Gene3D" id="2.30.40.10">
    <property type="entry name" value="Urease, subunit C, domain 1"/>
    <property type="match status" value="1"/>
</dbReference>
<dbReference type="InterPro" id="IPR032466">
    <property type="entry name" value="Metal_Hydrolase"/>
</dbReference>
<reference evidence="2 3" key="1">
    <citation type="submission" date="2019-04" db="EMBL/GenBank/DDBJ databases">
        <title>Microbes associate with the intestines of laboratory mice.</title>
        <authorList>
            <person name="Navarre W."/>
            <person name="Wong E."/>
            <person name="Huang K."/>
            <person name="Tropini C."/>
            <person name="Ng K."/>
            <person name="Yu B."/>
        </authorList>
    </citation>
    <scope>NUCLEOTIDE SEQUENCE [LARGE SCALE GENOMIC DNA]</scope>
    <source>
        <strain evidence="2 3">NM07_P-09</strain>
    </source>
</reference>
<proteinExistence type="predicted"/>
<name>A0A4S2F0S2_9ACTN</name>
<evidence type="ECO:0000259" key="1">
    <source>
        <dbReference type="Pfam" id="PF07969"/>
    </source>
</evidence>
<dbReference type="Gene3D" id="3.10.310.70">
    <property type="match status" value="1"/>
</dbReference>
<keyword evidence="3" id="KW-1185">Reference proteome</keyword>